<evidence type="ECO:0000313" key="3">
    <source>
        <dbReference type="EMBL" id="CAI9280303.1"/>
    </source>
</evidence>
<feature type="region of interest" description="Disordered" evidence="1">
    <location>
        <begin position="210"/>
        <end position="280"/>
    </location>
</feature>
<evidence type="ECO:0008006" key="5">
    <source>
        <dbReference type="Google" id="ProtNLM"/>
    </source>
</evidence>
<feature type="signal peptide" evidence="2">
    <location>
        <begin position="1"/>
        <end position="21"/>
    </location>
</feature>
<dbReference type="PROSITE" id="PS51257">
    <property type="entry name" value="PROKAR_LIPOPROTEIN"/>
    <property type="match status" value="1"/>
</dbReference>
<dbReference type="PRINTS" id="PR01217">
    <property type="entry name" value="PRICHEXTENSN"/>
</dbReference>
<organism evidence="3 4">
    <name type="scientific">Lactuca saligna</name>
    <name type="common">Willowleaf lettuce</name>
    <dbReference type="NCBI Taxonomy" id="75948"/>
    <lineage>
        <taxon>Eukaryota</taxon>
        <taxon>Viridiplantae</taxon>
        <taxon>Streptophyta</taxon>
        <taxon>Embryophyta</taxon>
        <taxon>Tracheophyta</taxon>
        <taxon>Spermatophyta</taxon>
        <taxon>Magnoliopsida</taxon>
        <taxon>eudicotyledons</taxon>
        <taxon>Gunneridae</taxon>
        <taxon>Pentapetalae</taxon>
        <taxon>asterids</taxon>
        <taxon>campanulids</taxon>
        <taxon>Asterales</taxon>
        <taxon>Asteraceae</taxon>
        <taxon>Cichorioideae</taxon>
        <taxon>Cichorieae</taxon>
        <taxon>Lactucinae</taxon>
        <taxon>Lactuca</taxon>
    </lineage>
</organism>
<reference evidence="3" key="1">
    <citation type="submission" date="2023-04" db="EMBL/GenBank/DDBJ databases">
        <authorList>
            <person name="Vijverberg K."/>
            <person name="Xiong W."/>
            <person name="Schranz E."/>
        </authorList>
    </citation>
    <scope>NUCLEOTIDE SEQUENCE</scope>
</reference>
<evidence type="ECO:0000256" key="2">
    <source>
        <dbReference type="SAM" id="SignalP"/>
    </source>
</evidence>
<evidence type="ECO:0000256" key="1">
    <source>
        <dbReference type="SAM" id="MobiDB-lite"/>
    </source>
</evidence>
<dbReference type="AlphaFoldDB" id="A0AA36E2Y8"/>
<keyword evidence="4" id="KW-1185">Reference proteome</keyword>
<proteinExistence type="predicted"/>
<evidence type="ECO:0000313" key="4">
    <source>
        <dbReference type="Proteomes" id="UP001177003"/>
    </source>
</evidence>
<dbReference type="EMBL" id="OX465080">
    <property type="protein sequence ID" value="CAI9280303.1"/>
    <property type="molecule type" value="Genomic_DNA"/>
</dbReference>
<protein>
    <recommendedName>
        <fullName evidence="5">Proline-rich protein</fullName>
    </recommendedName>
</protein>
<gene>
    <name evidence="3" type="ORF">LSALG_LOCUS20059</name>
</gene>
<dbReference type="Pfam" id="PF01190">
    <property type="entry name" value="Pollen_Ole_e_1"/>
    <property type="match status" value="1"/>
</dbReference>
<dbReference type="Proteomes" id="UP001177003">
    <property type="component" value="Chromosome 4"/>
</dbReference>
<dbReference type="PANTHER" id="PTHR33935:SF22">
    <property type="entry name" value="OS10G0149400 PROTEIN"/>
    <property type="match status" value="1"/>
</dbReference>
<dbReference type="PANTHER" id="PTHR33935">
    <property type="entry name" value="OS10G0148100 PROTEIN"/>
    <property type="match status" value="1"/>
</dbReference>
<name>A0AA36E2Y8_LACSI</name>
<accession>A0AA36E2Y8</accession>
<keyword evidence="2" id="KW-0732">Signal</keyword>
<sequence length="402" mass="44857">MRGSFLLLFLLVSGCLCYGNAKNVEVVGIGECADCKENNIDTIHAVSGLKVTIDCKLQDGKFKTRGVGKLNEEGHFKISLPQEILKDEKLGEECYVQLHNAANAPCAIHSGLEASKISFLSKSDKTHTFGPNGKLKFSSAVCTSAFFWPGYKHPSIPKPSFPKEHPWLKKFGHIFKKPCPPLPPKILPPVPTIPIKKPCPPPVPVYKPTPKPEPPVYKPEPKPTPPVYKPEPKPTPPVYKPKPTPPVYKPKPTPPVYKPEPKPTPPVYKPEPKPTPPVYKPEPKPMPPVYKPEPKPTPPVYKPHPKILPPMVPIYKPHPKILPPPIPIYKPHPKILPPMIPIYKPHPKILPPMIPIYKPHPKILPPFYKKPCPPFAVPKLPPLPTFPPKHFHHPLIPVPPHN</sequence>
<feature type="chain" id="PRO_5041366467" description="Proline-rich protein" evidence="2">
    <location>
        <begin position="22"/>
        <end position="402"/>
    </location>
</feature>